<keyword evidence="2" id="KW-1185">Reference proteome</keyword>
<evidence type="ECO:0000313" key="2">
    <source>
        <dbReference type="Proteomes" id="UP000887013"/>
    </source>
</evidence>
<protein>
    <submittedName>
        <fullName evidence="1">Uncharacterized protein</fullName>
    </submittedName>
</protein>
<evidence type="ECO:0000313" key="1">
    <source>
        <dbReference type="EMBL" id="GFT08407.1"/>
    </source>
</evidence>
<dbReference type="Proteomes" id="UP000887013">
    <property type="component" value="Unassembled WGS sequence"/>
</dbReference>
<organism evidence="1 2">
    <name type="scientific">Nephila pilipes</name>
    <name type="common">Giant wood spider</name>
    <name type="synonym">Nephila maculata</name>
    <dbReference type="NCBI Taxonomy" id="299642"/>
    <lineage>
        <taxon>Eukaryota</taxon>
        <taxon>Metazoa</taxon>
        <taxon>Ecdysozoa</taxon>
        <taxon>Arthropoda</taxon>
        <taxon>Chelicerata</taxon>
        <taxon>Arachnida</taxon>
        <taxon>Araneae</taxon>
        <taxon>Araneomorphae</taxon>
        <taxon>Entelegynae</taxon>
        <taxon>Araneoidea</taxon>
        <taxon>Nephilidae</taxon>
        <taxon>Nephila</taxon>
    </lineage>
</organism>
<gene>
    <name evidence="1" type="primary">NCL1_38110</name>
    <name evidence="1" type="ORF">NPIL_694181</name>
</gene>
<dbReference type="AlphaFoldDB" id="A0A8X6ND15"/>
<dbReference type="EMBL" id="BMAW01056945">
    <property type="protein sequence ID" value="GFT08407.1"/>
    <property type="molecule type" value="Genomic_DNA"/>
</dbReference>
<proteinExistence type="predicted"/>
<comment type="caution">
    <text evidence="1">The sequence shown here is derived from an EMBL/GenBank/DDBJ whole genome shotgun (WGS) entry which is preliminary data.</text>
</comment>
<name>A0A8X6ND15_NEPPI</name>
<accession>A0A8X6ND15</accession>
<reference evidence="1" key="1">
    <citation type="submission" date="2020-08" db="EMBL/GenBank/DDBJ databases">
        <title>Multicomponent nature underlies the extraordinary mechanical properties of spider dragline silk.</title>
        <authorList>
            <person name="Kono N."/>
            <person name="Nakamura H."/>
            <person name="Mori M."/>
            <person name="Yoshida Y."/>
            <person name="Ohtoshi R."/>
            <person name="Malay A.D."/>
            <person name="Moran D.A.P."/>
            <person name="Tomita M."/>
            <person name="Numata K."/>
            <person name="Arakawa K."/>
        </authorList>
    </citation>
    <scope>NUCLEOTIDE SEQUENCE</scope>
</reference>
<sequence length="350" mass="42107">MTNRFWPSLKLIAQVRIARGILCNLEFDNIFPNFLRGDELIDLQYMHQILSSLYLSNKLENLSMGIIKALGKEIGTWCSCHRLFLVDANVDYWNRMQWYSHGTINRLETARAFIQDENVNIGQRFELACAYYLEADARTLFENMSSEYRNYFRTRKFEDKSRRFWVDALETSAPLDWLQISRSVVFRKFYKKDTQHFFHKNFIGLLQLFPKLENSHARLKSILNSIGRSELHPFDFYLCLSQMDDNELDNVFNYLSKEQRLSVCKSFLHWPLQSLFLKVLERLRTNMSAQWYFDLFVFILCEKLTSDWFDYDYVDLVKQIWSSVSYNVKRFIERREIFQYLEKVLDYDGQ</sequence>
<dbReference type="OrthoDB" id="6407690at2759"/>